<dbReference type="PANTHER" id="PTHR10782">
    <property type="entry name" value="ZINC FINGER MIZ DOMAIN-CONTAINING PROTEIN"/>
    <property type="match status" value="1"/>
</dbReference>
<proteinExistence type="predicted"/>
<reference evidence="2" key="2">
    <citation type="submission" date="2025-08" db="UniProtKB">
        <authorList>
            <consortium name="Ensembl"/>
        </authorList>
    </citation>
    <scope>IDENTIFICATION</scope>
</reference>
<evidence type="ECO:0000313" key="3">
    <source>
        <dbReference type="Proteomes" id="UP000314982"/>
    </source>
</evidence>
<reference evidence="2" key="3">
    <citation type="submission" date="2025-09" db="UniProtKB">
        <authorList>
            <consortium name="Ensembl"/>
        </authorList>
    </citation>
    <scope>IDENTIFICATION</scope>
</reference>
<dbReference type="InterPro" id="IPR057847">
    <property type="entry name" value="ZMIZ1/ZMIZ2_GBD-like"/>
</dbReference>
<dbReference type="GO" id="GO:0061665">
    <property type="term" value="F:SUMO ligase activity"/>
    <property type="evidence" value="ECO:0007669"/>
    <property type="project" value="TreeGrafter"/>
</dbReference>
<organism evidence="2 3">
    <name type="scientific">Hucho hucho</name>
    <name type="common">huchen</name>
    <dbReference type="NCBI Taxonomy" id="62062"/>
    <lineage>
        <taxon>Eukaryota</taxon>
        <taxon>Metazoa</taxon>
        <taxon>Chordata</taxon>
        <taxon>Craniata</taxon>
        <taxon>Vertebrata</taxon>
        <taxon>Euteleostomi</taxon>
        <taxon>Actinopterygii</taxon>
        <taxon>Neopterygii</taxon>
        <taxon>Teleostei</taxon>
        <taxon>Protacanthopterygii</taxon>
        <taxon>Salmoniformes</taxon>
        <taxon>Salmonidae</taxon>
        <taxon>Salmoninae</taxon>
        <taxon>Hucho</taxon>
    </lineage>
</organism>
<dbReference type="GO" id="GO:0006357">
    <property type="term" value="P:regulation of transcription by RNA polymerase II"/>
    <property type="evidence" value="ECO:0007669"/>
    <property type="project" value="TreeGrafter"/>
</dbReference>
<evidence type="ECO:0000313" key="2">
    <source>
        <dbReference type="Ensembl" id="ENSHHUP00000024493.1"/>
    </source>
</evidence>
<evidence type="ECO:0000259" key="1">
    <source>
        <dbReference type="Pfam" id="PF25527"/>
    </source>
</evidence>
<name>A0A4W5LF50_9TELE</name>
<dbReference type="Pfam" id="PF25527">
    <property type="entry name" value="GBD-like_ZMIZ1_ZMIZ2"/>
    <property type="match status" value="1"/>
</dbReference>
<accession>A0A4W5LF50</accession>
<protein>
    <recommendedName>
        <fullName evidence="1">ZMIZ1/ZMIZ2 GBD-like domain-containing protein</fullName>
    </recommendedName>
</protein>
<dbReference type="AlphaFoldDB" id="A0A4W5LF50"/>
<dbReference type="GO" id="GO:0003712">
    <property type="term" value="F:transcription coregulator activity"/>
    <property type="evidence" value="ECO:0007669"/>
    <property type="project" value="TreeGrafter"/>
</dbReference>
<sequence length="128" mass="14243">MVTRVHTHTNCPSSFQVSVNATPLTIERGDNKTSHKPLHLKQVCQPGRNTIQITVTACCCSHLFVLQLVHRPSVRSVLQGLLKKRLLPAEHCITKSMLLLLYCCCSIAFTLFNCNSDSRLQNTASPRA</sequence>
<dbReference type="Proteomes" id="UP000314982">
    <property type="component" value="Unassembled WGS sequence"/>
</dbReference>
<dbReference type="GO" id="GO:0016925">
    <property type="term" value="P:protein sumoylation"/>
    <property type="evidence" value="ECO:0007669"/>
    <property type="project" value="TreeGrafter"/>
</dbReference>
<dbReference type="GeneTree" id="ENSGT01030000234539"/>
<dbReference type="GO" id="GO:0000785">
    <property type="term" value="C:chromatin"/>
    <property type="evidence" value="ECO:0007669"/>
    <property type="project" value="TreeGrafter"/>
</dbReference>
<feature type="domain" description="ZMIZ1/ZMIZ2 GBD-like" evidence="1">
    <location>
        <begin position="6"/>
        <end position="73"/>
    </location>
</feature>
<dbReference type="Ensembl" id="ENSHHUT00000025418.1">
    <property type="protein sequence ID" value="ENSHHUP00000024493.1"/>
    <property type="gene ID" value="ENSHHUG00000015370.1"/>
</dbReference>
<reference evidence="3" key="1">
    <citation type="submission" date="2018-06" db="EMBL/GenBank/DDBJ databases">
        <title>Genome assembly of Danube salmon.</title>
        <authorList>
            <person name="Macqueen D.J."/>
            <person name="Gundappa M.K."/>
        </authorList>
    </citation>
    <scope>NUCLEOTIDE SEQUENCE [LARGE SCALE GENOMIC DNA]</scope>
</reference>
<keyword evidence="3" id="KW-1185">Reference proteome</keyword>
<dbReference type="PANTHER" id="PTHR10782:SF7">
    <property type="entry name" value="ZINC FINGER MIZ DOMAIN-CONTAINING PROTEIN 1"/>
    <property type="match status" value="1"/>
</dbReference>